<dbReference type="Gene3D" id="3.90.70.10">
    <property type="entry name" value="Cysteine proteinases"/>
    <property type="match status" value="1"/>
</dbReference>
<dbReference type="PANTHER" id="PTHR12411">
    <property type="entry name" value="CYSTEINE PROTEASE FAMILY C1-RELATED"/>
    <property type="match status" value="1"/>
</dbReference>
<dbReference type="SUPFAM" id="SSF54001">
    <property type="entry name" value="Cysteine proteinases"/>
    <property type="match status" value="1"/>
</dbReference>
<dbReference type="InterPro" id="IPR038765">
    <property type="entry name" value="Papain-like_cys_pep_sf"/>
</dbReference>
<dbReference type="Pfam" id="PF08246">
    <property type="entry name" value="Inhibitor_I29"/>
    <property type="match status" value="1"/>
</dbReference>
<organism evidence="10 11">
    <name type="scientific">Vitis vinifera</name>
    <name type="common">Grape</name>
    <dbReference type="NCBI Taxonomy" id="29760"/>
    <lineage>
        <taxon>Eukaryota</taxon>
        <taxon>Viridiplantae</taxon>
        <taxon>Streptophyta</taxon>
        <taxon>Embryophyta</taxon>
        <taxon>Tracheophyta</taxon>
        <taxon>Spermatophyta</taxon>
        <taxon>Magnoliopsida</taxon>
        <taxon>eudicotyledons</taxon>
        <taxon>Gunneridae</taxon>
        <taxon>Pentapetalae</taxon>
        <taxon>rosids</taxon>
        <taxon>Vitales</taxon>
        <taxon>Vitaceae</taxon>
        <taxon>Viteae</taxon>
        <taxon>Vitis</taxon>
    </lineage>
</organism>
<dbReference type="InterPro" id="IPR000668">
    <property type="entry name" value="Peptidase_C1A_C"/>
</dbReference>
<dbReference type="InterPro" id="IPR013128">
    <property type="entry name" value="Peptidase_C1A"/>
</dbReference>
<protein>
    <submittedName>
        <fullName evidence="10">Putative cysteine protease RD21B</fullName>
    </submittedName>
</protein>
<dbReference type="FunFam" id="3.90.70.10:FF:000067">
    <property type="entry name" value="Senescence-specific cysteine protease"/>
    <property type="match status" value="1"/>
</dbReference>
<feature type="domain" description="Cathepsin propeptide inhibitor" evidence="9">
    <location>
        <begin position="45"/>
        <end position="101"/>
    </location>
</feature>
<feature type="domain" description="Peptidase C1A papain C-terminal" evidence="8">
    <location>
        <begin position="129"/>
        <end position="345"/>
    </location>
</feature>
<dbReference type="GO" id="GO:0008234">
    <property type="term" value="F:cysteine-type peptidase activity"/>
    <property type="evidence" value="ECO:0007669"/>
    <property type="project" value="UniProtKB-KW"/>
</dbReference>
<dbReference type="GO" id="GO:0006508">
    <property type="term" value="P:proteolysis"/>
    <property type="evidence" value="ECO:0007669"/>
    <property type="project" value="UniProtKB-KW"/>
</dbReference>
<evidence type="ECO:0000259" key="9">
    <source>
        <dbReference type="SMART" id="SM00848"/>
    </source>
</evidence>
<proteinExistence type="inferred from homology"/>
<evidence type="ECO:0000256" key="1">
    <source>
        <dbReference type="ARBA" id="ARBA00008455"/>
    </source>
</evidence>
<dbReference type="InterPro" id="IPR000169">
    <property type="entry name" value="Pept_cys_AS"/>
</dbReference>
<evidence type="ECO:0000256" key="6">
    <source>
        <dbReference type="ARBA" id="ARBA00023157"/>
    </source>
</evidence>
<evidence type="ECO:0000259" key="8">
    <source>
        <dbReference type="SMART" id="SM00645"/>
    </source>
</evidence>
<accession>A0A438EGF0</accession>
<dbReference type="PROSITE" id="PS00139">
    <property type="entry name" value="THIOL_PROTEASE_CYS"/>
    <property type="match status" value="1"/>
</dbReference>
<keyword evidence="6" id="KW-1015">Disulfide bond</keyword>
<evidence type="ECO:0000256" key="4">
    <source>
        <dbReference type="ARBA" id="ARBA00022801"/>
    </source>
</evidence>
<dbReference type="InterPro" id="IPR025660">
    <property type="entry name" value="Pept_his_AS"/>
</dbReference>
<dbReference type="Proteomes" id="UP000288805">
    <property type="component" value="Unassembled WGS sequence"/>
</dbReference>
<comment type="caution">
    <text evidence="10">The sequence shown here is derived from an EMBL/GenBank/DDBJ whole genome shotgun (WGS) entry which is preliminary data.</text>
</comment>
<feature type="chain" id="PRO_5019362115" evidence="7">
    <location>
        <begin position="26"/>
        <end position="358"/>
    </location>
</feature>
<dbReference type="EMBL" id="QGNW01001299">
    <property type="protein sequence ID" value="RVW46745.1"/>
    <property type="molecule type" value="Genomic_DNA"/>
</dbReference>
<name>A0A438EGF0_VITVI</name>
<dbReference type="AlphaFoldDB" id="A0A438EGF0"/>
<dbReference type="InterPro" id="IPR013201">
    <property type="entry name" value="Prot_inhib_I29"/>
</dbReference>
<evidence type="ECO:0000313" key="10">
    <source>
        <dbReference type="EMBL" id="RVW46745.1"/>
    </source>
</evidence>
<dbReference type="CDD" id="cd02248">
    <property type="entry name" value="Peptidase_C1A"/>
    <property type="match status" value="1"/>
</dbReference>
<dbReference type="SMART" id="SM00848">
    <property type="entry name" value="Inhibitor_I29"/>
    <property type="match status" value="1"/>
</dbReference>
<evidence type="ECO:0000256" key="7">
    <source>
        <dbReference type="SAM" id="SignalP"/>
    </source>
</evidence>
<reference evidence="10 11" key="1">
    <citation type="journal article" date="2018" name="PLoS Genet.">
        <title>Population sequencing reveals clonal diversity and ancestral inbreeding in the grapevine cultivar Chardonnay.</title>
        <authorList>
            <person name="Roach M.J."/>
            <person name="Johnson D.L."/>
            <person name="Bohlmann J."/>
            <person name="van Vuuren H.J."/>
            <person name="Jones S.J."/>
            <person name="Pretorius I.S."/>
            <person name="Schmidt S.A."/>
            <person name="Borneman A.R."/>
        </authorList>
    </citation>
    <scope>NUCLEOTIDE SEQUENCE [LARGE SCALE GENOMIC DNA]</scope>
    <source>
        <strain evidence="11">cv. Chardonnay</strain>
        <tissue evidence="10">Leaf</tissue>
    </source>
</reference>
<dbReference type="PRINTS" id="PR00705">
    <property type="entry name" value="PAPAIN"/>
</dbReference>
<evidence type="ECO:0000313" key="11">
    <source>
        <dbReference type="Proteomes" id="UP000288805"/>
    </source>
</evidence>
<dbReference type="Pfam" id="PF00112">
    <property type="entry name" value="Peptidase_C1"/>
    <property type="match status" value="1"/>
</dbReference>
<keyword evidence="5" id="KW-0788">Thiol protease</keyword>
<evidence type="ECO:0000256" key="3">
    <source>
        <dbReference type="ARBA" id="ARBA00022729"/>
    </source>
</evidence>
<dbReference type="PROSITE" id="PS00639">
    <property type="entry name" value="THIOL_PROTEASE_HIS"/>
    <property type="match status" value="1"/>
</dbReference>
<gene>
    <name evidence="10" type="primary">RD21B_2</name>
    <name evidence="10" type="ORF">CK203_084484</name>
</gene>
<comment type="similarity">
    <text evidence="1">Belongs to the peptidase C1 family.</text>
</comment>
<feature type="signal peptide" evidence="7">
    <location>
        <begin position="1"/>
        <end position="25"/>
    </location>
</feature>
<keyword evidence="4" id="KW-0378">Hydrolase</keyword>
<evidence type="ECO:0000256" key="2">
    <source>
        <dbReference type="ARBA" id="ARBA00022670"/>
    </source>
</evidence>
<sequence>MKTSMFCRNVYFALLIMWTVGVSWSAFSEEHEPMESEMSDMEKRYERWLVQHGRRYKNRDEWQRHFGIYQSNVRFINYINAQNFSFTLTDNQFADMTNEEYKALYMGLGTSETSRKNQSSFKREISKVLPRSVDWRKMGAVTPVRNQGECGSCWAFSTVAAVEGINKIRTGKLVSLSEQELLDCDIDSGNEGCNGGYMVNAFKFIKQNGGITTARNYPYIGEQGICNKDKAANHVVKISGYKTVPPNNEKILQAAVAKQPVSVAIDAGGYEFQLYSKGIFNGFCGKQLNHAVTVIGYGEDNGKKYWLVKNSWGTGWGEAGYARMIRDSRDDEGICGIAMEASYPIKAVSLVGEAGSSS</sequence>
<dbReference type="InterPro" id="IPR039417">
    <property type="entry name" value="Peptidase_C1A_papain-like"/>
</dbReference>
<evidence type="ECO:0000256" key="5">
    <source>
        <dbReference type="ARBA" id="ARBA00022807"/>
    </source>
</evidence>
<keyword evidence="2 10" id="KW-0645">Protease</keyword>
<keyword evidence="3 7" id="KW-0732">Signal</keyword>
<dbReference type="SMART" id="SM00645">
    <property type="entry name" value="Pept_C1"/>
    <property type="match status" value="1"/>
</dbReference>